<protein>
    <submittedName>
        <fullName evidence="3">Superoxide dismutase</fullName>
    </submittedName>
</protein>
<evidence type="ECO:0000256" key="2">
    <source>
        <dbReference type="SAM" id="SignalP"/>
    </source>
</evidence>
<keyword evidence="2" id="KW-0732">Signal</keyword>
<dbReference type="Gene3D" id="2.130.10.10">
    <property type="entry name" value="YVTN repeat-like/Quinoprotein amine dehydrogenase"/>
    <property type="match status" value="1"/>
</dbReference>
<reference evidence="3 4" key="1">
    <citation type="submission" date="2024-10" db="EMBL/GenBank/DDBJ databases">
        <title>The Natural Products Discovery Center: Release of the First 8490 Sequenced Strains for Exploring Actinobacteria Biosynthetic Diversity.</title>
        <authorList>
            <person name="Kalkreuter E."/>
            <person name="Kautsar S.A."/>
            <person name="Yang D."/>
            <person name="Bader C.D."/>
            <person name="Teijaro C.N."/>
            <person name="Fluegel L."/>
            <person name="Davis C.M."/>
            <person name="Simpson J.R."/>
            <person name="Lauterbach L."/>
            <person name="Steele A.D."/>
            <person name="Gui C."/>
            <person name="Meng S."/>
            <person name="Li G."/>
            <person name="Viehrig K."/>
            <person name="Ye F."/>
            <person name="Su P."/>
            <person name="Kiefer A.F."/>
            <person name="Nichols A."/>
            <person name="Cepeda A.J."/>
            <person name="Yan W."/>
            <person name="Fan B."/>
            <person name="Jiang Y."/>
            <person name="Adhikari A."/>
            <person name="Zheng C.-J."/>
            <person name="Schuster L."/>
            <person name="Cowan T.M."/>
            <person name="Smanski M.J."/>
            <person name="Chevrette M.G."/>
            <person name="De Carvalho L.P.S."/>
            <person name="Shen B."/>
        </authorList>
    </citation>
    <scope>NUCLEOTIDE SEQUENCE [LARGE SCALE GENOMIC DNA]</scope>
    <source>
        <strain evidence="3 4">NPDC017990</strain>
    </source>
</reference>
<dbReference type="PANTHER" id="PTHR47572">
    <property type="entry name" value="LIPOPROTEIN-RELATED"/>
    <property type="match status" value="1"/>
</dbReference>
<evidence type="ECO:0000256" key="1">
    <source>
        <dbReference type="ARBA" id="ARBA00008853"/>
    </source>
</evidence>
<gene>
    <name evidence="3" type="ORF">ACH4F9_40935</name>
</gene>
<sequence length="338" mass="35305">MYLSHARRRLTACALALSCALAAGISAPATDARADTSAPEAPEAAEAVAVSRAIALPGNQAYPEGMATDPRNGDLYVTSFATGAVYRAPSGQTQATEFLPAGTDGRTQAMGTEVDKNGRLWVNDADGVTVYSTADGKRLARFVSPTPGKSVLNDLDLTPDGSAYITDSLRQVVYRLTAATIEKTVTARGTDTLVTGFDLNGVVAPHPDGAITLNGIESDATGKYLLTVDMASGDLFRLEPATGGVRKLKVTGGTLLSADGLLWEKNQLWVVQFDSDSINRLTVSSDVTSAAVVAHATDPALQHPTTLIRKNGSLHVIRSQFGSATLDLPFSVAKVSGI</sequence>
<organism evidence="3 4">
    <name type="scientific">Streptomyces longisporoflavus</name>
    <dbReference type="NCBI Taxonomy" id="28044"/>
    <lineage>
        <taxon>Bacteria</taxon>
        <taxon>Bacillati</taxon>
        <taxon>Actinomycetota</taxon>
        <taxon>Actinomycetes</taxon>
        <taxon>Kitasatosporales</taxon>
        <taxon>Streptomycetaceae</taxon>
        <taxon>Streptomyces</taxon>
    </lineage>
</organism>
<dbReference type="EMBL" id="JBIRGQ010000011">
    <property type="protein sequence ID" value="MFH8551369.1"/>
    <property type="molecule type" value="Genomic_DNA"/>
</dbReference>
<dbReference type="Proteomes" id="UP001610818">
    <property type="component" value="Unassembled WGS sequence"/>
</dbReference>
<dbReference type="InterPro" id="IPR051262">
    <property type="entry name" value="SMP-30/CGR1_Lactonase"/>
</dbReference>
<feature type="signal peptide" evidence="2">
    <location>
        <begin position="1"/>
        <end position="29"/>
    </location>
</feature>
<evidence type="ECO:0000313" key="4">
    <source>
        <dbReference type="Proteomes" id="UP001610818"/>
    </source>
</evidence>
<comment type="caution">
    <text evidence="3">The sequence shown here is derived from an EMBL/GenBank/DDBJ whole genome shotgun (WGS) entry which is preliminary data.</text>
</comment>
<accession>A0ABW7R290</accession>
<feature type="chain" id="PRO_5046048701" evidence="2">
    <location>
        <begin position="30"/>
        <end position="338"/>
    </location>
</feature>
<comment type="similarity">
    <text evidence="1">Belongs to the SMP-30/CGR1 family.</text>
</comment>
<proteinExistence type="inferred from homology"/>
<dbReference type="PANTHER" id="PTHR47572:SF4">
    <property type="entry name" value="LACTONASE DRP35"/>
    <property type="match status" value="1"/>
</dbReference>
<dbReference type="SUPFAM" id="SSF63829">
    <property type="entry name" value="Calcium-dependent phosphotriesterase"/>
    <property type="match status" value="1"/>
</dbReference>
<dbReference type="InterPro" id="IPR015943">
    <property type="entry name" value="WD40/YVTN_repeat-like_dom_sf"/>
</dbReference>
<dbReference type="RefSeq" id="WP_397718265.1">
    <property type="nucleotide sequence ID" value="NZ_JBIRGN010000011.1"/>
</dbReference>
<keyword evidence="4" id="KW-1185">Reference proteome</keyword>
<name>A0ABW7R290_9ACTN</name>
<evidence type="ECO:0000313" key="3">
    <source>
        <dbReference type="EMBL" id="MFH8551369.1"/>
    </source>
</evidence>